<keyword evidence="1" id="KW-1133">Transmembrane helix</keyword>
<keyword evidence="3" id="KW-1185">Reference proteome</keyword>
<evidence type="ECO:0008006" key="4">
    <source>
        <dbReference type="Google" id="ProtNLM"/>
    </source>
</evidence>
<evidence type="ECO:0000313" key="3">
    <source>
        <dbReference type="Proteomes" id="UP001595836"/>
    </source>
</evidence>
<keyword evidence="1" id="KW-0472">Membrane</keyword>
<sequence length="81" mass="8920">MTIFAADGAIAAVPLAYDIMWLLAGLAWLLIPVPIAVTERRRGASWPESFLWFVVPLLLPVVGLILWALHRIAGARRATSR</sequence>
<keyword evidence="1" id="KW-0812">Transmembrane</keyword>
<feature type="transmembrane region" description="Helical" evidence="1">
    <location>
        <begin position="50"/>
        <end position="69"/>
    </location>
</feature>
<reference evidence="3" key="1">
    <citation type="journal article" date="2019" name="Int. J. Syst. Evol. Microbiol.">
        <title>The Global Catalogue of Microorganisms (GCM) 10K type strain sequencing project: providing services to taxonomists for standard genome sequencing and annotation.</title>
        <authorList>
            <consortium name="The Broad Institute Genomics Platform"/>
            <consortium name="The Broad Institute Genome Sequencing Center for Infectious Disease"/>
            <person name="Wu L."/>
            <person name="Ma J."/>
        </authorList>
    </citation>
    <scope>NUCLEOTIDE SEQUENCE [LARGE SCALE GENOMIC DNA]</scope>
    <source>
        <strain evidence="3">JCM 11882</strain>
    </source>
</reference>
<gene>
    <name evidence="2" type="ORF">ACFO7U_04835</name>
</gene>
<comment type="caution">
    <text evidence="2">The sequence shown here is derived from an EMBL/GenBank/DDBJ whole genome shotgun (WGS) entry which is preliminary data.</text>
</comment>
<organism evidence="2 3">
    <name type="scientific">Dietzia aurantiaca</name>
    <dbReference type="NCBI Taxonomy" id="983873"/>
    <lineage>
        <taxon>Bacteria</taxon>
        <taxon>Bacillati</taxon>
        <taxon>Actinomycetota</taxon>
        <taxon>Actinomycetes</taxon>
        <taxon>Mycobacteriales</taxon>
        <taxon>Dietziaceae</taxon>
        <taxon>Dietzia</taxon>
    </lineage>
</organism>
<protein>
    <recommendedName>
        <fullName evidence="4">Cardiolipin synthase N-terminal domain-containing protein</fullName>
    </recommendedName>
</protein>
<feature type="transmembrane region" description="Helical" evidence="1">
    <location>
        <begin position="19"/>
        <end position="38"/>
    </location>
</feature>
<accession>A0ABV9PRK0</accession>
<proteinExistence type="predicted"/>
<name>A0ABV9PRK0_9ACTN</name>
<dbReference type="RefSeq" id="WP_017838556.1">
    <property type="nucleotide sequence ID" value="NZ_BAABCD010000013.1"/>
</dbReference>
<evidence type="ECO:0000313" key="2">
    <source>
        <dbReference type="EMBL" id="MFC4754108.1"/>
    </source>
</evidence>
<evidence type="ECO:0000256" key="1">
    <source>
        <dbReference type="SAM" id="Phobius"/>
    </source>
</evidence>
<dbReference type="EMBL" id="JBHSHP010000010">
    <property type="protein sequence ID" value="MFC4754108.1"/>
    <property type="molecule type" value="Genomic_DNA"/>
</dbReference>
<dbReference type="Proteomes" id="UP001595836">
    <property type="component" value="Unassembled WGS sequence"/>
</dbReference>